<evidence type="ECO:0000313" key="3">
    <source>
        <dbReference type="Proteomes" id="UP000026962"/>
    </source>
</evidence>
<dbReference type="EnsemblPlants" id="OPUNC02G28310.1">
    <property type="protein sequence ID" value="OPUNC02G28310.1"/>
    <property type="gene ID" value="OPUNC02G28310"/>
</dbReference>
<evidence type="ECO:0000256" key="1">
    <source>
        <dbReference type="SAM" id="MobiDB-lite"/>
    </source>
</evidence>
<name>A0A0E0K4M6_ORYPU</name>
<evidence type="ECO:0000313" key="2">
    <source>
        <dbReference type="EnsemblPlants" id="OPUNC02G28310.1"/>
    </source>
</evidence>
<sequence>MAHAGTDTRGEPEVGKRAKPRTRAAVPVRCRCRARGGGSSRSSQRRKGGFSGAETSGWLGRGVRPKSQMGVTSRAQAERA</sequence>
<dbReference type="Proteomes" id="UP000026962">
    <property type="component" value="Chromosome 2"/>
</dbReference>
<proteinExistence type="predicted"/>
<reference evidence="2" key="2">
    <citation type="submission" date="2018-05" db="EMBL/GenBank/DDBJ databases">
        <title>OpunRS2 (Oryza punctata Reference Sequence Version 2).</title>
        <authorList>
            <person name="Zhang J."/>
            <person name="Kudrna D."/>
            <person name="Lee S."/>
            <person name="Talag J."/>
            <person name="Welchert J."/>
            <person name="Wing R.A."/>
        </authorList>
    </citation>
    <scope>NUCLEOTIDE SEQUENCE [LARGE SCALE GENOMIC DNA]</scope>
</reference>
<dbReference type="AlphaFoldDB" id="A0A0E0K4M6"/>
<feature type="region of interest" description="Disordered" evidence="1">
    <location>
        <begin position="1"/>
        <end position="80"/>
    </location>
</feature>
<protein>
    <submittedName>
        <fullName evidence="2">Uncharacterized protein</fullName>
    </submittedName>
</protein>
<reference evidence="2" key="1">
    <citation type="submission" date="2015-04" db="UniProtKB">
        <authorList>
            <consortium name="EnsemblPlants"/>
        </authorList>
    </citation>
    <scope>IDENTIFICATION</scope>
</reference>
<dbReference type="HOGENOM" id="CLU_2593942_0_0_1"/>
<keyword evidence="3" id="KW-1185">Reference proteome</keyword>
<feature type="compositionally biased region" description="Polar residues" evidence="1">
    <location>
        <begin position="69"/>
        <end position="80"/>
    </location>
</feature>
<dbReference type="Gramene" id="OPUNC02G28310.1">
    <property type="protein sequence ID" value="OPUNC02G28310.1"/>
    <property type="gene ID" value="OPUNC02G28310"/>
</dbReference>
<accession>A0A0E0K4M6</accession>
<feature type="compositionally biased region" description="Basic and acidic residues" evidence="1">
    <location>
        <begin position="1"/>
        <end position="16"/>
    </location>
</feature>
<organism evidence="2">
    <name type="scientific">Oryza punctata</name>
    <name type="common">Red rice</name>
    <dbReference type="NCBI Taxonomy" id="4537"/>
    <lineage>
        <taxon>Eukaryota</taxon>
        <taxon>Viridiplantae</taxon>
        <taxon>Streptophyta</taxon>
        <taxon>Embryophyta</taxon>
        <taxon>Tracheophyta</taxon>
        <taxon>Spermatophyta</taxon>
        <taxon>Magnoliopsida</taxon>
        <taxon>Liliopsida</taxon>
        <taxon>Poales</taxon>
        <taxon>Poaceae</taxon>
        <taxon>BOP clade</taxon>
        <taxon>Oryzoideae</taxon>
        <taxon>Oryzeae</taxon>
        <taxon>Oryzinae</taxon>
        <taxon>Oryza</taxon>
    </lineage>
</organism>